<evidence type="ECO:0000256" key="6">
    <source>
        <dbReference type="ARBA" id="ARBA00023165"/>
    </source>
</evidence>
<evidence type="ECO:0000256" key="8">
    <source>
        <dbReference type="SAM" id="MobiDB-lite"/>
    </source>
</evidence>
<feature type="compositionally biased region" description="Low complexity" evidence="8">
    <location>
        <begin position="181"/>
        <end position="196"/>
    </location>
</feature>
<dbReference type="GO" id="GO:0098015">
    <property type="term" value="C:virus tail"/>
    <property type="evidence" value="ECO:0007669"/>
    <property type="project" value="UniProtKB-KW"/>
</dbReference>
<keyword evidence="3" id="KW-1227">Viral tail protein</keyword>
<feature type="compositionally biased region" description="Polar residues" evidence="8">
    <location>
        <begin position="228"/>
        <end position="247"/>
    </location>
</feature>
<dbReference type="InterPro" id="IPR037053">
    <property type="entry name" value="Phage_tail_collar_dom_sf"/>
</dbReference>
<evidence type="ECO:0000256" key="3">
    <source>
        <dbReference type="ARBA" id="ARBA00022732"/>
    </source>
</evidence>
<dbReference type="GO" id="GO:0046718">
    <property type="term" value="P:symbiont entry into host cell"/>
    <property type="evidence" value="ECO:0007669"/>
    <property type="project" value="UniProtKB-KW"/>
</dbReference>
<evidence type="ECO:0000313" key="10">
    <source>
        <dbReference type="EMBL" id="AMR59444.1"/>
    </source>
</evidence>
<proteinExistence type="predicted"/>
<feature type="region of interest" description="Disordered" evidence="8">
    <location>
        <begin position="177"/>
        <end position="247"/>
    </location>
</feature>
<dbReference type="OrthoDB" id="1382at10239"/>
<keyword evidence="11" id="KW-1185">Reference proteome</keyword>
<dbReference type="KEGG" id="vg:29066062"/>
<evidence type="ECO:0000256" key="1">
    <source>
        <dbReference type="ARBA" id="ARBA00004328"/>
    </source>
</evidence>
<dbReference type="Proteomes" id="UP000203218">
    <property type="component" value="Segment"/>
</dbReference>
<sequence>MATTIKTVMTYPLNGSTTDFNIPFEYLARKFVRVTLIGVDRKELILNQDYRFATKTTISTTRALGPADGYNLIEIRRYTSATERLVDFTDGSILRAYDLNISQVQTLHVAEEARDLTADTIGVNNDGNLDARGRRIVNVADGVTDGDAISVGQVKRMNQNSWQARNESLQFRNEAEGFRNQAATSQQTAAASESQSWNHSERSRTFSEAAQGSANSAGQSATNANNAMQSAGQSATDASNSAAQAKTSEINAKASEINAKRDADAALLALQSTGNVPVGTVAMITHTKIPTGWVRAGEEFDVNTYPALAELFPSGRTPSFDDRYPIGNSTVLSPGQLLDQSVPAHSHTFDVPVNVSGATAAGGEYRNRTSHEGDHSHGFALPIQNNTGAYTGRLVGGGNNPNYPQDLHFNTGGGGAHSHEFYVPPHSHTLNASGRASGSVSTSGIGNSPYVRPYSTVVIFIIKAAQGVDDKDAAMQVVGTVVGRVDALENWQNKYKSVVENGAPTSGNGGPWDRTVYTTRTDFGLNRWNTLSGSSWGEVVSLLNTSGVLKGTPNRLVVDFTVEVLDSSDLIAKAGIYSPVVMARIVYHNGTNSGDILPAATSISAHATNGWNIKMATRLAYATDGGQPVVEIAAFKDGSDQQTANVPVKVGLRLVHVF</sequence>
<evidence type="ECO:0000256" key="4">
    <source>
        <dbReference type="ARBA" id="ARBA00022804"/>
    </source>
</evidence>
<feature type="compositionally biased region" description="Low complexity" evidence="8">
    <location>
        <begin position="207"/>
        <end position="227"/>
    </location>
</feature>
<name>A0A172JG26_9CAUD</name>
<keyword evidence="7" id="KW-1160">Virus entry into host cell</keyword>
<keyword evidence="5" id="KW-0946">Virion</keyword>
<dbReference type="InterPro" id="IPR011049">
    <property type="entry name" value="Serralysin-like_metalloprot_C"/>
</dbReference>
<comment type="subcellular location">
    <subcellularLocation>
        <location evidence="1">Virion</location>
    </subcellularLocation>
</comment>
<organism evidence="10 11">
    <name type="scientific">Citrobacter phage SH1</name>
    <dbReference type="NCBI Taxonomy" id="1805464"/>
    <lineage>
        <taxon>Viruses</taxon>
        <taxon>Duplodnaviria</taxon>
        <taxon>Heunggongvirae</taxon>
        <taxon>Uroviricota</taxon>
        <taxon>Caudoviricetes</taxon>
        <taxon>Autographivirales</taxon>
        <taxon>Autotranscriptaviridae</taxon>
        <taxon>Studiervirinae</taxon>
        <taxon>Teetrevirus</taxon>
        <taxon>Teetrevirus SH1</taxon>
    </lineage>
</organism>
<accession>A0A172JG26</accession>
<dbReference type="GO" id="GO:0098671">
    <property type="term" value="P:adhesion receptor-mediated virion attachment to host cell"/>
    <property type="evidence" value="ECO:0007669"/>
    <property type="project" value="UniProtKB-KW"/>
</dbReference>
<feature type="compositionally biased region" description="Polar residues" evidence="8">
    <location>
        <begin position="428"/>
        <end position="445"/>
    </location>
</feature>
<dbReference type="SUPFAM" id="SSF88874">
    <property type="entry name" value="Receptor-binding domain of short tail fibre protein gp12"/>
    <property type="match status" value="1"/>
</dbReference>
<dbReference type="InterPro" id="IPR005604">
    <property type="entry name" value="Phage_T7_tail_fibre-like_N"/>
</dbReference>
<reference evidence="10 11" key="1">
    <citation type="submission" date="2016-02" db="EMBL/GenBank/DDBJ databases">
        <title>Characterization of five Podoviridae phages infecting Citrobacter freundii.</title>
        <authorList>
            <person name="Hamdi S."/>
            <person name="Rousseau G.M."/>
            <person name="Labrie S.J."/>
            <person name="Saied Kourda R."/>
            <person name="Tremblay D.M."/>
            <person name="Moineau S."/>
            <person name="Ben Slama K."/>
        </authorList>
    </citation>
    <scope>NUCLEOTIDE SEQUENCE [LARGE SCALE GENOMIC DNA]</scope>
</reference>
<evidence type="ECO:0000256" key="7">
    <source>
        <dbReference type="ARBA" id="ARBA00023296"/>
    </source>
</evidence>
<dbReference type="RefSeq" id="YP_009286670.1">
    <property type="nucleotide sequence ID" value="NC_031066.1"/>
</dbReference>
<gene>
    <name evidence="10" type="ORF">sh1_0042</name>
</gene>
<dbReference type="GeneID" id="29066062"/>
<evidence type="ECO:0000256" key="5">
    <source>
        <dbReference type="ARBA" id="ARBA00022844"/>
    </source>
</evidence>
<dbReference type="Gene3D" id="3.90.1340.10">
    <property type="entry name" value="Phage tail collar domain"/>
    <property type="match status" value="1"/>
</dbReference>
<protein>
    <recommendedName>
        <fullName evidence="9">Bacteriophage T7 tail fibre protein-like N-terminal domain-containing protein</fullName>
    </recommendedName>
</protein>
<keyword evidence="2" id="KW-0945">Host-virus interaction</keyword>
<evidence type="ECO:0000256" key="2">
    <source>
        <dbReference type="ARBA" id="ARBA00022581"/>
    </source>
</evidence>
<keyword evidence="6" id="KW-1233">Viral attachment to host adhesion receptor</keyword>
<keyword evidence="4" id="KW-1161">Viral attachment to host cell</keyword>
<evidence type="ECO:0000259" key="9">
    <source>
        <dbReference type="Pfam" id="PF03906"/>
    </source>
</evidence>
<evidence type="ECO:0000313" key="11">
    <source>
        <dbReference type="Proteomes" id="UP000203218"/>
    </source>
</evidence>
<dbReference type="Pfam" id="PF03906">
    <property type="entry name" value="Phage_T7_tail"/>
    <property type="match status" value="1"/>
</dbReference>
<feature type="region of interest" description="Disordered" evidence="8">
    <location>
        <begin position="391"/>
        <end position="445"/>
    </location>
</feature>
<feature type="domain" description="Bacteriophage T7 tail fibre protein-like N-terminal" evidence="9">
    <location>
        <begin position="1"/>
        <end position="131"/>
    </location>
</feature>
<dbReference type="SUPFAM" id="SSF101967">
    <property type="entry name" value="Adhesin YadA, collagen-binding domain"/>
    <property type="match status" value="1"/>
</dbReference>
<dbReference type="EMBL" id="KU687347">
    <property type="protein sequence ID" value="AMR59444.1"/>
    <property type="molecule type" value="Genomic_DNA"/>
</dbReference>